<evidence type="ECO:0000313" key="2">
    <source>
        <dbReference type="Proteomes" id="UP000285084"/>
    </source>
</evidence>
<dbReference type="Proteomes" id="UP000285084">
    <property type="component" value="Unassembled WGS sequence"/>
</dbReference>
<name>A0A420N462_FUSOX</name>
<dbReference type="AlphaFoldDB" id="A0A420N462"/>
<evidence type="ECO:0000313" key="1">
    <source>
        <dbReference type="EMBL" id="RKK75056.1"/>
    </source>
</evidence>
<gene>
    <name evidence="1" type="ORF">BFJ69_g7984</name>
</gene>
<accession>A0A420N462</accession>
<proteinExistence type="predicted"/>
<organism evidence="1 2">
    <name type="scientific">Fusarium oxysporum</name>
    <name type="common">Fusarium vascular wilt</name>
    <dbReference type="NCBI Taxonomy" id="5507"/>
    <lineage>
        <taxon>Eukaryota</taxon>
        <taxon>Fungi</taxon>
        <taxon>Dikarya</taxon>
        <taxon>Ascomycota</taxon>
        <taxon>Pezizomycotina</taxon>
        <taxon>Sordariomycetes</taxon>
        <taxon>Hypocreomycetidae</taxon>
        <taxon>Hypocreales</taxon>
        <taxon>Nectriaceae</taxon>
        <taxon>Fusarium</taxon>
        <taxon>Fusarium oxysporum species complex</taxon>
    </lineage>
</organism>
<sequence length="51" mass="5494">MGLTFNDFAGIAQFVPLSHCSCSSGPSAVCVLNCVDGWLSVFFLQVYPSYD</sequence>
<protein>
    <submittedName>
        <fullName evidence="1">Uncharacterized protein</fullName>
    </submittedName>
</protein>
<comment type="caution">
    <text evidence="1">The sequence shown here is derived from an EMBL/GenBank/DDBJ whole genome shotgun (WGS) entry which is preliminary data.</text>
</comment>
<reference evidence="1 2" key="1">
    <citation type="journal article" date="2018" name="Sci. Rep.">
        <title>Characterisation of pathogen-specific regions and novel effector candidates in Fusarium oxysporum f. sp. cepae.</title>
        <authorList>
            <person name="Armitage A.D."/>
            <person name="Taylor A."/>
            <person name="Sobczyk M.K."/>
            <person name="Baxter L."/>
            <person name="Greenfield B.P."/>
            <person name="Bates H.J."/>
            <person name="Wilson F."/>
            <person name="Jackson A.C."/>
            <person name="Ott S."/>
            <person name="Harrison R.J."/>
            <person name="Clarkson J.P."/>
        </authorList>
    </citation>
    <scope>NUCLEOTIDE SEQUENCE [LARGE SCALE GENOMIC DNA]</scope>
    <source>
        <strain evidence="1 2">Fo_A13</strain>
    </source>
</reference>
<dbReference type="EMBL" id="MRCX01000065">
    <property type="protein sequence ID" value="RKK75056.1"/>
    <property type="molecule type" value="Genomic_DNA"/>
</dbReference>